<gene>
    <name evidence="2" type="ORF">ACFOUW_12150</name>
</gene>
<keyword evidence="2" id="KW-0012">Acyltransferase</keyword>
<dbReference type="Gene3D" id="3.40.630.30">
    <property type="match status" value="1"/>
</dbReference>
<dbReference type="CDD" id="cd04301">
    <property type="entry name" value="NAT_SF"/>
    <property type="match status" value="1"/>
</dbReference>
<dbReference type="InterPro" id="IPR016181">
    <property type="entry name" value="Acyl_CoA_acyltransferase"/>
</dbReference>
<sequence length="152" mass="16747">MLIRPVRYEDAASLQRHCFGAMTIEQVAAMIESLVDVTDTVSLVADDGSEAVASCTVTRLTHRLCRHRADIGGFVIAPSAQGTGLARRIVNEASRYAREWDCTILEISCRGGTHAEEAYVGLGFTEWARLPGGYREEAGTFDEVRLWKRLDG</sequence>
<dbReference type="EC" id="2.3.-.-" evidence="2"/>
<keyword evidence="3" id="KW-1185">Reference proteome</keyword>
<evidence type="ECO:0000313" key="3">
    <source>
        <dbReference type="Proteomes" id="UP001595699"/>
    </source>
</evidence>
<dbReference type="Pfam" id="PF00583">
    <property type="entry name" value="Acetyltransf_1"/>
    <property type="match status" value="1"/>
</dbReference>
<dbReference type="GO" id="GO:0016746">
    <property type="term" value="F:acyltransferase activity"/>
    <property type="evidence" value="ECO:0007669"/>
    <property type="project" value="UniProtKB-KW"/>
</dbReference>
<dbReference type="EMBL" id="JBHRZH010000009">
    <property type="protein sequence ID" value="MFC3761590.1"/>
    <property type="molecule type" value="Genomic_DNA"/>
</dbReference>
<reference evidence="3" key="1">
    <citation type="journal article" date="2019" name="Int. J. Syst. Evol. Microbiol.">
        <title>The Global Catalogue of Microorganisms (GCM) 10K type strain sequencing project: providing services to taxonomists for standard genome sequencing and annotation.</title>
        <authorList>
            <consortium name="The Broad Institute Genomics Platform"/>
            <consortium name="The Broad Institute Genome Sequencing Center for Infectious Disease"/>
            <person name="Wu L."/>
            <person name="Ma J."/>
        </authorList>
    </citation>
    <scope>NUCLEOTIDE SEQUENCE [LARGE SCALE GENOMIC DNA]</scope>
    <source>
        <strain evidence="3">CGMCC 4.7241</strain>
    </source>
</reference>
<protein>
    <submittedName>
        <fullName evidence="2">GNAT family N-acetyltransferase</fullName>
        <ecNumber evidence="2">2.3.-.-</ecNumber>
    </submittedName>
</protein>
<accession>A0ABV7YC71</accession>
<dbReference type="PROSITE" id="PS51186">
    <property type="entry name" value="GNAT"/>
    <property type="match status" value="1"/>
</dbReference>
<dbReference type="SUPFAM" id="SSF55729">
    <property type="entry name" value="Acyl-CoA N-acyltransferases (Nat)"/>
    <property type="match status" value="1"/>
</dbReference>
<dbReference type="RefSeq" id="WP_205114115.1">
    <property type="nucleotide sequence ID" value="NZ_JAFBCM010000001.1"/>
</dbReference>
<proteinExistence type="predicted"/>
<evidence type="ECO:0000259" key="1">
    <source>
        <dbReference type="PROSITE" id="PS51186"/>
    </source>
</evidence>
<name>A0ABV7YC71_9ACTN</name>
<organism evidence="2 3">
    <name type="scientific">Tenggerimyces flavus</name>
    <dbReference type="NCBI Taxonomy" id="1708749"/>
    <lineage>
        <taxon>Bacteria</taxon>
        <taxon>Bacillati</taxon>
        <taxon>Actinomycetota</taxon>
        <taxon>Actinomycetes</taxon>
        <taxon>Propionibacteriales</taxon>
        <taxon>Nocardioidaceae</taxon>
        <taxon>Tenggerimyces</taxon>
    </lineage>
</organism>
<dbReference type="Proteomes" id="UP001595699">
    <property type="component" value="Unassembled WGS sequence"/>
</dbReference>
<evidence type="ECO:0000313" key="2">
    <source>
        <dbReference type="EMBL" id="MFC3761590.1"/>
    </source>
</evidence>
<keyword evidence="2" id="KW-0808">Transferase</keyword>
<feature type="domain" description="N-acetyltransferase" evidence="1">
    <location>
        <begin position="1"/>
        <end position="151"/>
    </location>
</feature>
<comment type="caution">
    <text evidence="2">The sequence shown here is derived from an EMBL/GenBank/DDBJ whole genome shotgun (WGS) entry which is preliminary data.</text>
</comment>
<dbReference type="InterPro" id="IPR000182">
    <property type="entry name" value="GNAT_dom"/>
</dbReference>